<evidence type="ECO:0000256" key="6">
    <source>
        <dbReference type="ARBA" id="ARBA00022975"/>
    </source>
</evidence>
<comment type="pathway">
    <text evidence="1 7">Pyrimidine metabolism; UMP biosynthesis via de novo pathway; UMP from orotate: step 1/2.</text>
</comment>
<dbReference type="HAMAP" id="MF_01208">
    <property type="entry name" value="PyrE"/>
    <property type="match status" value="1"/>
</dbReference>
<dbReference type="GO" id="GO:0000287">
    <property type="term" value="F:magnesium ion binding"/>
    <property type="evidence" value="ECO:0007669"/>
    <property type="project" value="UniProtKB-UniRule"/>
</dbReference>
<evidence type="ECO:0000256" key="3">
    <source>
        <dbReference type="ARBA" id="ARBA00022676"/>
    </source>
</evidence>
<comment type="subunit">
    <text evidence="7">Homodimer.</text>
</comment>
<comment type="similarity">
    <text evidence="7">Belongs to the purine/pyrimidine phosphoribosyltransferase family. PyrE subfamily.</text>
</comment>
<dbReference type="InterPro" id="IPR029057">
    <property type="entry name" value="PRTase-like"/>
</dbReference>
<dbReference type="CDD" id="cd06223">
    <property type="entry name" value="PRTases_typeI"/>
    <property type="match status" value="1"/>
</dbReference>
<reference evidence="10" key="1">
    <citation type="submission" date="2016-07" db="EMBL/GenBank/DDBJ databases">
        <authorList>
            <person name="Florea S."/>
            <person name="Webb J.S."/>
            <person name="Jaromczyk J."/>
            <person name="Schardl C.L."/>
        </authorList>
    </citation>
    <scope>NUCLEOTIDE SEQUENCE [LARGE SCALE GENOMIC DNA]</scope>
    <source>
        <strain evidence="10">Z6</strain>
    </source>
</reference>
<dbReference type="SUPFAM" id="SSF53271">
    <property type="entry name" value="PRTase-like"/>
    <property type="match status" value="1"/>
</dbReference>
<dbReference type="Gene3D" id="3.40.50.2020">
    <property type="match status" value="1"/>
</dbReference>
<organism evidence="9 10">
    <name type="scientific">Orenia metallireducens</name>
    <dbReference type="NCBI Taxonomy" id="1413210"/>
    <lineage>
        <taxon>Bacteria</taxon>
        <taxon>Bacillati</taxon>
        <taxon>Bacillota</taxon>
        <taxon>Clostridia</taxon>
        <taxon>Halanaerobiales</taxon>
        <taxon>Halobacteroidaceae</taxon>
        <taxon>Orenia</taxon>
    </lineage>
</organism>
<evidence type="ECO:0000256" key="2">
    <source>
        <dbReference type="ARBA" id="ARBA00011971"/>
    </source>
</evidence>
<sequence>MKKERVIEIFKTTGVLQEGHFKLSSGLHSNQYLQCAQVLQYPVYAQELAEGLAEKFKDVEIDVVVGPAMGGVTLAYAVGLALEKKTIFTERENGKMTLRRGFRLNEGDKVLVVDDVLTTGKSINEVIEVLNQTGAELVAVGTLVDRRSKEINFEVPTESMLAVDVKAYDPQECPMCQEGLEVTKPGSRFLK</sequence>
<feature type="binding site" evidence="7">
    <location>
        <position position="118"/>
    </location>
    <ligand>
        <name>orotate</name>
        <dbReference type="ChEBI" id="CHEBI:30839"/>
    </ligand>
</feature>
<dbReference type="AlphaFoldDB" id="A0A1C0ABY1"/>
<feature type="domain" description="Phosphoribosyltransferase" evidence="8">
    <location>
        <begin position="38"/>
        <end position="151"/>
    </location>
</feature>
<dbReference type="InterPro" id="IPR000836">
    <property type="entry name" value="PRTase_dom"/>
</dbReference>
<keyword evidence="5 7" id="KW-0460">Magnesium</keyword>
<comment type="function">
    <text evidence="7">Catalyzes the transfer of a ribosyl phosphate group from 5-phosphoribose 1-diphosphate to orotate, leading to the formation of orotidine monophosphate (OMP).</text>
</comment>
<evidence type="ECO:0000256" key="5">
    <source>
        <dbReference type="ARBA" id="ARBA00022842"/>
    </source>
</evidence>
<evidence type="ECO:0000259" key="8">
    <source>
        <dbReference type="Pfam" id="PF00156"/>
    </source>
</evidence>
<dbReference type="EC" id="2.4.2.10" evidence="2 7"/>
<dbReference type="InterPro" id="IPR023031">
    <property type="entry name" value="OPRT"/>
</dbReference>
<dbReference type="PANTHER" id="PTHR19278:SF9">
    <property type="entry name" value="URIDINE 5'-MONOPHOSPHATE SYNTHASE"/>
    <property type="match status" value="1"/>
</dbReference>
<dbReference type="InterPro" id="IPR006273">
    <property type="entry name" value="Orotate_PRibTrfase_bac"/>
</dbReference>
<comment type="cofactor">
    <cofactor evidence="7">
        <name>Mg(2+)</name>
        <dbReference type="ChEBI" id="CHEBI:18420"/>
    </cofactor>
</comment>
<dbReference type="PANTHER" id="PTHR19278">
    <property type="entry name" value="OROTATE PHOSPHORIBOSYLTRANSFERASE"/>
    <property type="match status" value="1"/>
</dbReference>
<dbReference type="Pfam" id="PF00156">
    <property type="entry name" value="Pribosyltran"/>
    <property type="match status" value="1"/>
</dbReference>
<dbReference type="GO" id="GO:0004588">
    <property type="term" value="F:orotate phosphoribosyltransferase activity"/>
    <property type="evidence" value="ECO:0007669"/>
    <property type="project" value="UniProtKB-UniRule"/>
</dbReference>
<feature type="binding site" evidence="7">
    <location>
        <position position="146"/>
    </location>
    <ligand>
        <name>orotate</name>
        <dbReference type="ChEBI" id="CHEBI:30839"/>
    </ligand>
</feature>
<feature type="binding site" description="in other chain" evidence="7">
    <location>
        <begin position="114"/>
        <end position="122"/>
    </location>
    <ligand>
        <name>5-phospho-alpha-D-ribose 1-diphosphate</name>
        <dbReference type="ChEBI" id="CHEBI:58017"/>
        <note>ligand shared between dimeric partners</note>
    </ligand>
</feature>
<keyword evidence="10" id="KW-1185">Reference proteome</keyword>
<dbReference type="EMBL" id="LWDV01000006">
    <property type="protein sequence ID" value="OCL27899.1"/>
    <property type="molecule type" value="Genomic_DNA"/>
</dbReference>
<accession>A0A1C0ABY1</accession>
<dbReference type="GO" id="GO:0044205">
    <property type="term" value="P:'de novo' UMP biosynthetic process"/>
    <property type="evidence" value="ECO:0007669"/>
    <property type="project" value="UniProtKB-UniRule"/>
</dbReference>
<evidence type="ECO:0000256" key="4">
    <source>
        <dbReference type="ARBA" id="ARBA00022679"/>
    </source>
</evidence>
<dbReference type="OrthoDB" id="9783570at2"/>
<reference evidence="9 10" key="2">
    <citation type="submission" date="2016-08" db="EMBL/GenBank/DDBJ databases">
        <title>Orenia metallireducens sp. nov. strain Z6, a Novel Metal-reducing Firmicute from the Deep Subsurface.</title>
        <authorList>
            <person name="Maxim B.I."/>
            <person name="Kenneth K."/>
            <person name="Flynn T.M."/>
            <person name="Oloughlin E.J."/>
            <person name="Locke R.A."/>
            <person name="Weber J.R."/>
            <person name="Egan S.M."/>
            <person name="Mackie R.I."/>
            <person name="Cann I.K."/>
        </authorList>
    </citation>
    <scope>NUCLEOTIDE SEQUENCE [LARGE SCALE GENOMIC DNA]</scope>
    <source>
        <strain evidence="9 10">Z6</strain>
    </source>
</reference>
<dbReference type="Proteomes" id="UP000093514">
    <property type="component" value="Unassembled WGS sequence"/>
</dbReference>
<evidence type="ECO:0000313" key="10">
    <source>
        <dbReference type="Proteomes" id="UP000093514"/>
    </source>
</evidence>
<name>A0A1C0ABY1_9FIRM</name>
<protein>
    <recommendedName>
        <fullName evidence="2 7">Orotate phosphoribosyltransferase</fullName>
        <shortName evidence="7">OPRT</shortName>
        <shortName evidence="7">OPRTase</shortName>
        <ecNumber evidence="2 7">2.4.2.10</ecNumber>
    </recommendedName>
</protein>
<evidence type="ECO:0000313" key="9">
    <source>
        <dbReference type="EMBL" id="OCL27899.1"/>
    </source>
</evidence>
<evidence type="ECO:0000256" key="7">
    <source>
        <dbReference type="HAMAP-Rule" id="MF_01208"/>
    </source>
</evidence>
<comment type="caution">
    <text evidence="9">The sequence shown here is derived from an EMBL/GenBank/DDBJ whole genome shotgun (WGS) entry which is preliminary data.</text>
</comment>
<proteinExistence type="inferred from homology"/>
<dbReference type="RefSeq" id="WP_068714806.1">
    <property type="nucleotide sequence ID" value="NZ_LWDV01000006.1"/>
</dbReference>
<keyword evidence="4 7" id="KW-0808">Transferase</keyword>
<gene>
    <name evidence="7" type="primary">pyrE</name>
    <name evidence="9" type="ORF">U472_01475</name>
</gene>
<dbReference type="NCBIfam" id="TIGR01367">
    <property type="entry name" value="pyrE_Therm"/>
    <property type="match status" value="1"/>
</dbReference>
<dbReference type="UniPathway" id="UPA00070">
    <property type="reaction ID" value="UER00119"/>
</dbReference>
<dbReference type="GO" id="GO:0019856">
    <property type="term" value="P:pyrimidine nucleobase biosynthetic process"/>
    <property type="evidence" value="ECO:0007669"/>
    <property type="project" value="InterPro"/>
</dbReference>
<keyword evidence="3 7" id="KW-0328">Glycosyltransferase</keyword>
<keyword evidence="6 7" id="KW-0665">Pyrimidine biosynthesis</keyword>
<comment type="catalytic activity">
    <reaction evidence="7">
        <text>orotidine 5'-phosphate + diphosphate = orotate + 5-phospho-alpha-D-ribose 1-diphosphate</text>
        <dbReference type="Rhea" id="RHEA:10380"/>
        <dbReference type="ChEBI" id="CHEBI:30839"/>
        <dbReference type="ChEBI" id="CHEBI:33019"/>
        <dbReference type="ChEBI" id="CHEBI:57538"/>
        <dbReference type="ChEBI" id="CHEBI:58017"/>
        <dbReference type="EC" id="2.4.2.10"/>
    </reaction>
</comment>
<comment type="caution">
    <text evidence="7">Lacks conserved residue(s) required for the propagation of feature annotation.</text>
</comment>
<evidence type="ECO:0000256" key="1">
    <source>
        <dbReference type="ARBA" id="ARBA00004889"/>
    </source>
</evidence>